<dbReference type="SMART" id="SM00062">
    <property type="entry name" value="PBPb"/>
    <property type="match status" value="1"/>
</dbReference>
<dbReference type="PROSITE" id="PS51318">
    <property type="entry name" value="TAT"/>
    <property type="match status" value="1"/>
</dbReference>
<feature type="domain" description="Solute-binding protein family 3/N-terminal" evidence="3">
    <location>
        <begin position="40"/>
        <end position="260"/>
    </location>
</feature>
<keyword evidence="1 2" id="KW-0732">Signal</keyword>
<dbReference type="AlphaFoldDB" id="A0A5Q0M8G8"/>
<evidence type="ECO:0000256" key="2">
    <source>
        <dbReference type="SAM" id="SignalP"/>
    </source>
</evidence>
<gene>
    <name evidence="4" type="ORF">GFK26_21435</name>
</gene>
<dbReference type="PANTHER" id="PTHR35936:SF17">
    <property type="entry name" value="ARGININE-BINDING EXTRACELLULAR PROTEIN ARTP"/>
    <property type="match status" value="1"/>
</dbReference>
<dbReference type="InterPro" id="IPR006311">
    <property type="entry name" value="TAT_signal"/>
</dbReference>
<dbReference type="InterPro" id="IPR001638">
    <property type="entry name" value="Solute-binding_3/MltF_N"/>
</dbReference>
<dbReference type="Gene3D" id="3.40.190.10">
    <property type="entry name" value="Periplasmic binding protein-like II"/>
    <property type="match status" value="2"/>
</dbReference>
<name>A0A5Q0M8G8_VARPD</name>
<dbReference type="EMBL" id="CP045644">
    <property type="protein sequence ID" value="QFZ85137.1"/>
    <property type="molecule type" value="Genomic_DNA"/>
</dbReference>
<proteinExistence type="predicted"/>
<reference evidence="4 5" key="1">
    <citation type="submission" date="2019-10" db="EMBL/GenBank/DDBJ databases">
        <title>Complete genome sequence of Variovorax paradoxus 5C-2.</title>
        <authorList>
            <person name="Gogoleva N.E."/>
            <person name="Balkin A.S."/>
        </authorList>
    </citation>
    <scope>NUCLEOTIDE SEQUENCE [LARGE SCALE GENOMIC DNA]</scope>
    <source>
        <strain evidence="4 5">5C-2</strain>
    </source>
</reference>
<dbReference type="RefSeq" id="WP_153283755.1">
    <property type="nucleotide sequence ID" value="NZ_CP045644.1"/>
</dbReference>
<evidence type="ECO:0000313" key="4">
    <source>
        <dbReference type="EMBL" id="QFZ85137.1"/>
    </source>
</evidence>
<evidence type="ECO:0000259" key="3">
    <source>
        <dbReference type="SMART" id="SM00062"/>
    </source>
</evidence>
<feature type="signal peptide" evidence="2">
    <location>
        <begin position="1"/>
        <end position="27"/>
    </location>
</feature>
<evidence type="ECO:0000313" key="5">
    <source>
        <dbReference type="Proteomes" id="UP000326780"/>
    </source>
</evidence>
<protein>
    <submittedName>
        <fullName evidence="4">Transporter substrate-binding domain-containing protein</fullName>
    </submittedName>
</protein>
<dbReference type="PANTHER" id="PTHR35936">
    <property type="entry name" value="MEMBRANE-BOUND LYTIC MUREIN TRANSGLYCOSYLASE F"/>
    <property type="match status" value="1"/>
</dbReference>
<evidence type="ECO:0000256" key="1">
    <source>
        <dbReference type="ARBA" id="ARBA00022729"/>
    </source>
</evidence>
<dbReference type="Proteomes" id="UP000326780">
    <property type="component" value="Chromosome"/>
</dbReference>
<dbReference type="SUPFAM" id="SSF53850">
    <property type="entry name" value="Periplasmic binding protein-like II"/>
    <property type="match status" value="1"/>
</dbReference>
<dbReference type="Pfam" id="PF00497">
    <property type="entry name" value="SBP_bac_3"/>
    <property type="match status" value="1"/>
</dbReference>
<accession>A0A5Q0M8G8</accession>
<feature type="chain" id="PRO_5024961829" evidence="2">
    <location>
        <begin position="28"/>
        <end position="270"/>
    </location>
</feature>
<sequence length="270" mass="29089">MIDRRTFTIVSASLAGTLAFGSTAAHAQSDTLARIQQAKKIRIALDPSIPPWSFKNDKLEMSGSEYETAKMLAEDLGVTLEMVPTNGANRIPQLITDKADIVVAAMTITAERQKVIDFSLPYSGTTTAVSAPRGMAIKTMPDLAGKRVGVARGTVMDTDLTATAPKGVEIVRFEDEATTLTAVLSGQVDIVAQSVTLNETVNKRDPAKALETKIVLRNSLHGIGMRKNDARLKEWLDQWVRTNMANGKLAAVFKKNQGIDLPAAVVQAAR</sequence>
<organism evidence="4 5">
    <name type="scientific">Variovorax paradoxus</name>
    <dbReference type="NCBI Taxonomy" id="34073"/>
    <lineage>
        <taxon>Bacteria</taxon>
        <taxon>Pseudomonadati</taxon>
        <taxon>Pseudomonadota</taxon>
        <taxon>Betaproteobacteria</taxon>
        <taxon>Burkholderiales</taxon>
        <taxon>Comamonadaceae</taxon>
        <taxon>Variovorax</taxon>
    </lineage>
</organism>